<accession>A0A318SAN2</accession>
<dbReference type="InterPro" id="IPR023393">
    <property type="entry name" value="START-like_dom_sf"/>
</dbReference>
<evidence type="ECO:0000313" key="4">
    <source>
        <dbReference type="Proteomes" id="UP000248326"/>
    </source>
</evidence>
<gene>
    <name evidence="3" type="ORF">DES52_103301</name>
</gene>
<reference evidence="3 4" key="1">
    <citation type="submission" date="2018-06" db="EMBL/GenBank/DDBJ databases">
        <title>Genomic Encyclopedia of Type Strains, Phase IV (KMG-IV): sequencing the most valuable type-strain genomes for metagenomic binning, comparative biology and taxonomic classification.</title>
        <authorList>
            <person name="Goeker M."/>
        </authorList>
    </citation>
    <scope>NUCLEOTIDE SEQUENCE [LARGE SCALE GENOMIC DNA]</scope>
    <source>
        <strain evidence="3 4">DSM 18048</strain>
    </source>
</reference>
<organism evidence="3 4">
    <name type="scientific">Deinococcus yavapaiensis KR-236</name>
    <dbReference type="NCBI Taxonomy" id="694435"/>
    <lineage>
        <taxon>Bacteria</taxon>
        <taxon>Thermotogati</taxon>
        <taxon>Deinococcota</taxon>
        <taxon>Deinococci</taxon>
        <taxon>Deinococcales</taxon>
        <taxon>Deinococcaceae</taxon>
        <taxon>Deinococcus</taxon>
    </lineage>
</organism>
<feature type="domain" description="Activator of Hsp90 ATPase homologue 1/2-like C-terminal" evidence="2">
    <location>
        <begin position="12"/>
        <end position="142"/>
    </location>
</feature>
<dbReference type="InterPro" id="IPR013538">
    <property type="entry name" value="ASHA1/2-like_C"/>
</dbReference>
<dbReference type="Gene3D" id="3.30.530.20">
    <property type="match status" value="1"/>
</dbReference>
<keyword evidence="4" id="KW-1185">Reference proteome</keyword>
<dbReference type="RefSeq" id="WP_110885797.1">
    <property type="nucleotide sequence ID" value="NZ_QJSX01000003.1"/>
</dbReference>
<protein>
    <submittedName>
        <fullName evidence="3">Uncharacterized protein YndB with AHSA1/START domain</fullName>
    </submittedName>
</protein>
<dbReference type="AlphaFoldDB" id="A0A318SAN2"/>
<dbReference type="Pfam" id="PF08327">
    <property type="entry name" value="AHSA1"/>
    <property type="match status" value="1"/>
</dbReference>
<proteinExistence type="inferred from homology"/>
<dbReference type="CDD" id="cd07814">
    <property type="entry name" value="SRPBCC_CalC_Aha1-like"/>
    <property type="match status" value="1"/>
</dbReference>
<dbReference type="OrthoDB" id="118413at2"/>
<name>A0A318SAN2_9DEIO</name>
<sequence length="146" mass="16388">MFDGLTITRTFNASRERVYAMWTTPEDFAAWFGTEAVEVPLDSVSMDVRVGGTWRATMRLPGGHEIQWGGKYTEVDPPGRLAFTLTDDPTTPEIEPVVVVLREVAGGTEMTFTQPRHGFSDEHLERTREGYNSFFDALEKRLSAVA</sequence>
<evidence type="ECO:0000259" key="2">
    <source>
        <dbReference type="Pfam" id="PF08327"/>
    </source>
</evidence>
<dbReference type="Proteomes" id="UP000248326">
    <property type="component" value="Unassembled WGS sequence"/>
</dbReference>
<comment type="caution">
    <text evidence="3">The sequence shown here is derived from an EMBL/GenBank/DDBJ whole genome shotgun (WGS) entry which is preliminary data.</text>
</comment>
<dbReference type="EMBL" id="QJSX01000003">
    <property type="protein sequence ID" value="PYE55468.1"/>
    <property type="molecule type" value="Genomic_DNA"/>
</dbReference>
<evidence type="ECO:0000313" key="3">
    <source>
        <dbReference type="EMBL" id="PYE55468.1"/>
    </source>
</evidence>
<comment type="similarity">
    <text evidence="1">Belongs to the AHA1 family.</text>
</comment>
<dbReference type="SUPFAM" id="SSF55961">
    <property type="entry name" value="Bet v1-like"/>
    <property type="match status" value="1"/>
</dbReference>
<evidence type="ECO:0000256" key="1">
    <source>
        <dbReference type="ARBA" id="ARBA00006817"/>
    </source>
</evidence>